<feature type="active site" description="GMP-histidine intermediate" evidence="18">
    <location>
        <position position="55"/>
    </location>
</feature>
<keyword evidence="15 19" id="KW-0342">GTP-binding</keyword>
<organism evidence="20 21">
    <name type="scientific">Nitrospira defluvii</name>
    <dbReference type="NCBI Taxonomy" id="330214"/>
    <lineage>
        <taxon>Bacteria</taxon>
        <taxon>Pseudomonadati</taxon>
        <taxon>Nitrospirota</taxon>
        <taxon>Nitrospiria</taxon>
        <taxon>Nitrospirales</taxon>
        <taxon>Nitrospiraceae</taxon>
        <taxon>Nitrospira</taxon>
    </lineage>
</organism>
<dbReference type="Pfam" id="PF02283">
    <property type="entry name" value="CobU"/>
    <property type="match status" value="1"/>
</dbReference>
<comment type="similarity">
    <text evidence="7">Belongs to the CobU/CobP family.</text>
</comment>
<protein>
    <recommendedName>
        <fullName evidence="16">Adenosylcobinamide kinase</fullName>
        <ecNumber evidence="8">2.7.1.156</ecNumber>
        <ecNumber evidence="9">2.7.7.62</ecNumber>
    </recommendedName>
    <alternativeName>
        <fullName evidence="17">Adenosylcobinamide-phosphate guanylyltransferase</fullName>
    </alternativeName>
</protein>
<reference evidence="20 21" key="1">
    <citation type="journal article" date="2010" name="Proc. Natl. Acad. Sci. U.S.A.">
        <title>A Nitrospira metagenome illuminates the physiology and evolution of globally important nitrite-oxidizing bacteria.</title>
        <authorList>
            <person name="Lucker S."/>
            <person name="Wagner M."/>
            <person name="Maixner F."/>
            <person name="Pelletier E."/>
            <person name="Koch H."/>
            <person name="Vacherie B."/>
            <person name="Rattei T."/>
            <person name="Sinninghe Damste J."/>
            <person name="Spieck E."/>
            <person name="Le Paslier D."/>
            <person name="Daims H."/>
        </authorList>
    </citation>
    <scope>NUCLEOTIDE SEQUENCE [LARGE SCALE GENOMIC DNA]</scope>
</reference>
<evidence type="ECO:0000256" key="18">
    <source>
        <dbReference type="PIRSR" id="PIRSR006135-1"/>
    </source>
</evidence>
<feature type="binding site" evidence="19">
    <location>
        <position position="67"/>
    </location>
    <ligand>
        <name>GTP</name>
        <dbReference type="ChEBI" id="CHEBI:37565"/>
    </ligand>
</feature>
<dbReference type="KEGG" id="nde:NIDE2665"/>
<evidence type="ECO:0000256" key="13">
    <source>
        <dbReference type="ARBA" id="ARBA00022777"/>
    </source>
</evidence>
<name>D8PGI4_9BACT</name>
<dbReference type="UniPathway" id="UPA00148">
    <property type="reaction ID" value="UER00236"/>
</dbReference>
<evidence type="ECO:0000256" key="16">
    <source>
        <dbReference type="ARBA" id="ARBA00029570"/>
    </source>
</evidence>
<evidence type="ECO:0000256" key="8">
    <source>
        <dbReference type="ARBA" id="ARBA00012016"/>
    </source>
</evidence>
<accession>D8PGI4</accession>
<evidence type="ECO:0000313" key="20">
    <source>
        <dbReference type="EMBL" id="CBK42371.1"/>
    </source>
</evidence>
<dbReference type="AlphaFoldDB" id="D8PGI4"/>
<comment type="catalytic activity">
    <reaction evidence="2">
        <text>adenosylcob(III)inamide phosphate + GTP + H(+) = adenosylcob(III)inamide-GDP + diphosphate</text>
        <dbReference type="Rhea" id="RHEA:22712"/>
        <dbReference type="ChEBI" id="CHEBI:15378"/>
        <dbReference type="ChEBI" id="CHEBI:33019"/>
        <dbReference type="ChEBI" id="CHEBI:37565"/>
        <dbReference type="ChEBI" id="CHEBI:58502"/>
        <dbReference type="ChEBI" id="CHEBI:60487"/>
        <dbReference type="EC" id="2.7.7.62"/>
    </reaction>
</comment>
<evidence type="ECO:0000256" key="17">
    <source>
        <dbReference type="ARBA" id="ARBA00030571"/>
    </source>
</evidence>
<dbReference type="InterPro" id="IPR027417">
    <property type="entry name" value="P-loop_NTPase"/>
</dbReference>
<comment type="catalytic activity">
    <reaction evidence="3">
        <text>adenosylcob(III)inamide + GTP = adenosylcob(III)inamide phosphate + GDP + H(+)</text>
        <dbReference type="Rhea" id="RHEA:15765"/>
        <dbReference type="ChEBI" id="CHEBI:2480"/>
        <dbReference type="ChEBI" id="CHEBI:15378"/>
        <dbReference type="ChEBI" id="CHEBI:37565"/>
        <dbReference type="ChEBI" id="CHEBI:58189"/>
        <dbReference type="ChEBI" id="CHEBI:58502"/>
        <dbReference type="EC" id="2.7.1.156"/>
    </reaction>
</comment>
<dbReference type="InterPro" id="IPR003203">
    <property type="entry name" value="CobU/CobP"/>
</dbReference>
<keyword evidence="14" id="KW-0067">ATP-binding</keyword>
<feature type="binding site" evidence="19">
    <location>
        <position position="89"/>
    </location>
    <ligand>
        <name>GTP</name>
        <dbReference type="ChEBI" id="CHEBI:37565"/>
    </ligand>
</feature>
<gene>
    <name evidence="20" type="primary">cobU</name>
    <name evidence="20" type="ORF">NIDE2665</name>
</gene>
<dbReference type="HOGENOM" id="CLU_094161_0_1_0"/>
<evidence type="ECO:0000256" key="9">
    <source>
        <dbReference type="ARBA" id="ARBA00012523"/>
    </source>
</evidence>
<evidence type="ECO:0000256" key="6">
    <source>
        <dbReference type="ARBA" id="ARBA00005159"/>
    </source>
</evidence>
<keyword evidence="20" id="KW-0548">Nucleotidyltransferase</keyword>
<dbReference type="Proteomes" id="UP000001660">
    <property type="component" value="Chromosome"/>
</dbReference>
<keyword evidence="10" id="KW-0169">Cobalamin biosynthesis</keyword>
<dbReference type="EC" id="2.7.7.62" evidence="9"/>
<dbReference type="EMBL" id="FP929003">
    <property type="protein sequence ID" value="CBK42371.1"/>
    <property type="molecule type" value="Genomic_DNA"/>
</dbReference>
<dbReference type="OrthoDB" id="9788370at2"/>
<dbReference type="PANTHER" id="PTHR34848:SF1">
    <property type="entry name" value="BIFUNCTIONAL ADENOSYLCOBALAMIN BIOSYNTHESIS PROTEIN COBU"/>
    <property type="match status" value="1"/>
</dbReference>
<dbReference type="PIRSF" id="PIRSF006135">
    <property type="entry name" value="CobU"/>
    <property type="match status" value="1"/>
</dbReference>
<comment type="pathway">
    <text evidence="5">Cofactor biosynthesis; adenosylcobalamin biosynthesis; adenosylcobalamin from cob(II)yrinate a,c-diamide: step 6/7.</text>
</comment>
<evidence type="ECO:0000256" key="15">
    <source>
        <dbReference type="ARBA" id="ARBA00023134"/>
    </source>
</evidence>
<evidence type="ECO:0000256" key="4">
    <source>
        <dbReference type="ARBA" id="ARBA00003889"/>
    </source>
</evidence>
<evidence type="ECO:0000256" key="14">
    <source>
        <dbReference type="ARBA" id="ARBA00022840"/>
    </source>
</evidence>
<dbReference type="GO" id="GO:0043752">
    <property type="term" value="F:adenosylcobinamide kinase activity"/>
    <property type="evidence" value="ECO:0007669"/>
    <property type="project" value="UniProtKB-EC"/>
</dbReference>
<feature type="binding site" evidence="19">
    <location>
        <begin position="39"/>
        <end position="41"/>
    </location>
    <ligand>
        <name>GTP</name>
        <dbReference type="ChEBI" id="CHEBI:37565"/>
    </ligand>
</feature>
<dbReference type="CDD" id="cd00544">
    <property type="entry name" value="CobU"/>
    <property type="match status" value="1"/>
</dbReference>
<comment type="catalytic activity">
    <reaction evidence="1">
        <text>adenosylcob(III)inamide + ATP = adenosylcob(III)inamide phosphate + ADP + H(+)</text>
        <dbReference type="Rhea" id="RHEA:15769"/>
        <dbReference type="ChEBI" id="CHEBI:2480"/>
        <dbReference type="ChEBI" id="CHEBI:15378"/>
        <dbReference type="ChEBI" id="CHEBI:30616"/>
        <dbReference type="ChEBI" id="CHEBI:58502"/>
        <dbReference type="ChEBI" id="CHEBI:456216"/>
        <dbReference type="EC" id="2.7.1.156"/>
    </reaction>
</comment>
<keyword evidence="12 19" id="KW-0547">Nucleotide-binding</keyword>
<dbReference type="Gene3D" id="3.40.50.300">
    <property type="entry name" value="P-loop containing nucleotide triphosphate hydrolases"/>
    <property type="match status" value="1"/>
</dbReference>
<comment type="function">
    <text evidence="4">Catalyzes ATP-dependent phosphorylation of adenosylcobinamide and addition of GMP to adenosylcobinamide phosphate.</text>
</comment>
<sequence length="177" mass="19105">MKKSSTGSHLILVLGGAASGKSQAALDRAGRRGPKAFVATGQALDGEMKTRIARHRETRPADWITAEVPRDLAGWFRAEAQGYRTVVVDCLTLWLSNVCGRRMAGAEMVPRVEELLQAIRGTKARVVLVSNELGFGLVPTSRSARAFRDVAGRVNQQIAGAADEVYFVISGQSLKLK</sequence>
<dbReference type="GO" id="GO:0008820">
    <property type="term" value="F:cobinamide phosphate guanylyltransferase activity"/>
    <property type="evidence" value="ECO:0007669"/>
    <property type="project" value="UniProtKB-EC"/>
</dbReference>
<keyword evidence="11 20" id="KW-0808">Transferase</keyword>
<keyword evidence="13" id="KW-0418">Kinase</keyword>
<evidence type="ECO:0000313" key="21">
    <source>
        <dbReference type="Proteomes" id="UP000001660"/>
    </source>
</evidence>
<dbReference type="eggNOG" id="COG2087">
    <property type="taxonomic scope" value="Bacteria"/>
</dbReference>
<evidence type="ECO:0000256" key="12">
    <source>
        <dbReference type="ARBA" id="ARBA00022741"/>
    </source>
</evidence>
<evidence type="ECO:0000256" key="5">
    <source>
        <dbReference type="ARBA" id="ARBA00004692"/>
    </source>
</evidence>
<evidence type="ECO:0000256" key="1">
    <source>
        <dbReference type="ARBA" id="ARBA00000312"/>
    </source>
</evidence>
<evidence type="ECO:0000256" key="2">
    <source>
        <dbReference type="ARBA" id="ARBA00000711"/>
    </source>
</evidence>
<dbReference type="STRING" id="330214.NIDE2665"/>
<feature type="binding site" evidence="19">
    <location>
        <begin position="56"/>
        <end position="59"/>
    </location>
    <ligand>
        <name>GTP</name>
        <dbReference type="ChEBI" id="CHEBI:37565"/>
    </ligand>
</feature>
<feature type="binding site" evidence="19">
    <location>
        <begin position="15"/>
        <end position="22"/>
    </location>
    <ligand>
        <name>GTP</name>
        <dbReference type="ChEBI" id="CHEBI:37565"/>
    </ligand>
</feature>
<evidence type="ECO:0000256" key="7">
    <source>
        <dbReference type="ARBA" id="ARBA00007490"/>
    </source>
</evidence>
<keyword evidence="21" id="KW-1185">Reference proteome</keyword>
<dbReference type="SUPFAM" id="SSF52540">
    <property type="entry name" value="P-loop containing nucleoside triphosphate hydrolases"/>
    <property type="match status" value="1"/>
</dbReference>
<dbReference type="GO" id="GO:0005524">
    <property type="term" value="F:ATP binding"/>
    <property type="evidence" value="ECO:0007669"/>
    <property type="project" value="UniProtKB-KW"/>
</dbReference>
<dbReference type="GO" id="GO:0009236">
    <property type="term" value="P:cobalamin biosynthetic process"/>
    <property type="evidence" value="ECO:0007669"/>
    <property type="project" value="UniProtKB-UniPathway"/>
</dbReference>
<dbReference type="PANTHER" id="PTHR34848">
    <property type="match status" value="1"/>
</dbReference>
<proteinExistence type="inferred from homology"/>
<evidence type="ECO:0000256" key="19">
    <source>
        <dbReference type="PIRSR" id="PIRSR006135-2"/>
    </source>
</evidence>
<evidence type="ECO:0000256" key="10">
    <source>
        <dbReference type="ARBA" id="ARBA00022573"/>
    </source>
</evidence>
<comment type="pathway">
    <text evidence="6">Cofactor biosynthesis; adenosylcobalamin biosynthesis; adenosylcobalamin from cob(II)yrinate a,c-diamide: step 5/7.</text>
</comment>
<evidence type="ECO:0000256" key="11">
    <source>
        <dbReference type="ARBA" id="ARBA00022679"/>
    </source>
</evidence>
<evidence type="ECO:0000256" key="3">
    <source>
        <dbReference type="ARBA" id="ARBA00001522"/>
    </source>
</evidence>
<dbReference type="EC" id="2.7.1.156" evidence="8"/>
<dbReference type="GO" id="GO:0005525">
    <property type="term" value="F:GTP binding"/>
    <property type="evidence" value="ECO:0007669"/>
    <property type="project" value="UniProtKB-KW"/>
</dbReference>
<dbReference type="NCBIfam" id="NF004469">
    <property type="entry name" value="PRK05800.1"/>
    <property type="match status" value="1"/>
</dbReference>